<comment type="caution">
    <text evidence="1">The sequence shown here is derived from an EMBL/GenBank/DDBJ whole genome shotgun (WGS) entry which is preliminary data.</text>
</comment>
<dbReference type="AlphaFoldDB" id="A0A246IX65"/>
<keyword evidence="2" id="KW-1185">Reference proteome</keyword>
<dbReference type="OrthoDB" id="14765at2"/>
<dbReference type="SUPFAM" id="SSF52540">
    <property type="entry name" value="P-loop containing nucleoside triphosphate hydrolases"/>
    <property type="match status" value="1"/>
</dbReference>
<organism evidence="1 2">
    <name type="scientific">Roseateles aquatilis</name>
    <dbReference type="NCBI Taxonomy" id="431061"/>
    <lineage>
        <taxon>Bacteria</taxon>
        <taxon>Pseudomonadati</taxon>
        <taxon>Pseudomonadota</taxon>
        <taxon>Betaproteobacteria</taxon>
        <taxon>Burkholderiales</taxon>
        <taxon>Sphaerotilaceae</taxon>
        <taxon>Roseateles</taxon>
    </lineage>
</organism>
<dbReference type="EMBL" id="NIOF01000015">
    <property type="protein sequence ID" value="OWQ84801.1"/>
    <property type="molecule type" value="Genomic_DNA"/>
</dbReference>
<dbReference type="Proteomes" id="UP000197468">
    <property type="component" value="Unassembled WGS sequence"/>
</dbReference>
<evidence type="ECO:0000313" key="1">
    <source>
        <dbReference type="EMBL" id="OWQ84801.1"/>
    </source>
</evidence>
<dbReference type="Gene3D" id="3.40.50.300">
    <property type="entry name" value="P-loop containing nucleotide triphosphate hydrolases"/>
    <property type="match status" value="1"/>
</dbReference>
<gene>
    <name evidence="1" type="ORF">CDN99_23980</name>
</gene>
<reference evidence="1 2" key="1">
    <citation type="journal article" date="2008" name="Int. J. Syst. Evol. Microbiol.">
        <title>Description of Roseateles aquatilis sp. nov. and Roseateles terrae sp. nov., in the class Betaproteobacteria, and emended description of the genus Roseateles.</title>
        <authorList>
            <person name="Gomila M."/>
            <person name="Bowien B."/>
            <person name="Falsen E."/>
            <person name="Moore E.R."/>
            <person name="Lalucat J."/>
        </authorList>
    </citation>
    <scope>NUCLEOTIDE SEQUENCE [LARGE SCALE GENOMIC DNA]</scope>
    <source>
        <strain evidence="1 2">CCUG 48205</strain>
    </source>
</reference>
<protein>
    <submittedName>
        <fullName evidence="1">Transposase</fullName>
    </submittedName>
</protein>
<dbReference type="Pfam" id="PF05621">
    <property type="entry name" value="TniB"/>
    <property type="match status" value="1"/>
</dbReference>
<sequence>MSSFTHIHPNYRHLVAMSDADRIAFLGVDRWIGYTRARDILDLFGRLMDSGPRIRPKNYLLVGEPNNGKSTIVHRFNVLRGEGYVDENVDPVKPVIVAQSPPSPDEKGLYASILERFWAPYKPSSSALALRYQVVHQLRTCKTRILFIDEIHSMLAGTALKQREVMNAIKLLSNETAIPIVAVGTAAAVRVLHTDPQHSSRFEVLPLPLWQLDAEFQSLLAGFETVLPLRKPSLLSSPEMALAIHTSTGGNLGNVQGLMAALAEDAIKRGTEQITLQMVKARGLFQPTSDAARARF</sequence>
<proteinExistence type="predicted"/>
<evidence type="ECO:0000313" key="2">
    <source>
        <dbReference type="Proteomes" id="UP000197468"/>
    </source>
</evidence>
<accession>A0A246IX65</accession>
<name>A0A246IX65_9BURK</name>
<dbReference type="InterPro" id="IPR027417">
    <property type="entry name" value="P-loop_NTPase"/>
</dbReference>
<dbReference type="InterPro" id="IPR008868">
    <property type="entry name" value="TniB"/>
</dbReference>